<organism evidence="2 3">
    <name type="scientific">Geobacter metallireducens (strain ATCC 53774 / DSM 7210 / GS-15)</name>
    <dbReference type="NCBI Taxonomy" id="269799"/>
    <lineage>
        <taxon>Bacteria</taxon>
        <taxon>Pseudomonadati</taxon>
        <taxon>Thermodesulfobacteriota</taxon>
        <taxon>Desulfuromonadia</taxon>
        <taxon>Geobacterales</taxon>
        <taxon>Geobacteraceae</taxon>
        <taxon>Geobacter</taxon>
    </lineage>
</organism>
<dbReference type="SUPFAM" id="SSF50969">
    <property type="entry name" value="YVTN repeat-like/Quinoprotein amine dehydrogenase"/>
    <property type="match status" value="1"/>
</dbReference>
<dbReference type="HOGENOM" id="CLU_525574_0_0_7"/>
<proteinExistence type="predicted"/>
<protein>
    <submittedName>
        <fullName evidence="2">Lipoprotein, putative</fullName>
    </submittedName>
</protein>
<dbReference type="RefSeq" id="WP_004513670.1">
    <property type="nucleotide sequence ID" value="NC_007517.1"/>
</dbReference>
<keyword evidence="1" id="KW-0732">Signal</keyword>
<dbReference type="AlphaFoldDB" id="Q39PV5"/>
<sequence length="518" mass="54748">MRYFRRIVPFVLLTLTALAFAGCGGGGGGGAAPAATQTDTYRFFAGSLHAVDPANPANPLVVDSEAHADEATIVHGTIDAAAKTVTDLHARTVVYVKGGKLYKVSALKGATPAPVQLSSAADVQSIETVAPDLANHNNAQVVFRAVAVAPTPTPTPVPVEPVAIKQASLAAGDASGTSYKMVRVGMSATDTPIPAKEPLSALNDQTGAIIGWLAFEDNANVIKRYDANFQNGKDVIPYKNSVAFVDSTLEGIFMEVDGDLYGYHVATGELRRLTSTATGIYGNTVKDGDHLYVTDGGYNILKVPLGNPTSAETFVPTDGAWAMPFGFTDTKVVYYQGGKMLAKPKVGGEPVILSPAGWGFVGAKGTVVYFNSSKEGIPTAVAVRDDGTVLSETANAYWVGASVSNTYAPAVSSTPQYMVMATGYKTDGTGFGGGALQSFDAATNRLVATLGTIPADVRWIEVYGQIGVDVLGYAWDNNDDDVFFMNLKTPNSLVRMSNTPEVDEWPLPVLDYDWWRWS</sequence>
<keyword evidence="3" id="KW-1185">Reference proteome</keyword>
<keyword evidence="2" id="KW-0449">Lipoprotein</keyword>
<dbReference type="InterPro" id="IPR011044">
    <property type="entry name" value="Quino_amine_DH_bsu"/>
</dbReference>
<name>Q39PV5_GEOMG</name>
<reference evidence="2 3" key="2">
    <citation type="journal article" date="2009" name="BMC Microbiol.">
        <title>The genome sequence of Geobacter metallireducens: features of metabolism, physiology and regulation common and dissimilar to Geobacter sulfurreducens.</title>
        <authorList>
            <person name="Aklujkar M."/>
            <person name="Krushkal J."/>
            <person name="DiBartolo G."/>
            <person name="Lapidus A."/>
            <person name="Land M.L."/>
            <person name="Lovley D.R."/>
        </authorList>
    </citation>
    <scope>NUCLEOTIDE SEQUENCE [LARGE SCALE GENOMIC DNA]</scope>
    <source>
        <strain evidence="3">ATCC 53774 / DSM 7210 / GS-15</strain>
    </source>
</reference>
<feature type="signal peptide" evidence="1">
    <location>
        <begin position="1"/>
        <end position="21"/>
    </location>
</feature>
<feature type="chain" id="PRO_5004223245" evidence="1">
    <location>
        <begin position="22"/>
        <end position="518"/>
    </location>
</feature>
<dbReference type="KEGG" id="gme:Gmet_3514"/>
<accession>Q39PV5</accession>
<dbReference type="EMBL" id="CP000148">
    <property type="protein sequence ID" value="ABB33719.1"/>
    <property type="molecule type" value="Genomic_DNA"/>
</dbReference>
<dbReference type="PROSITE" id="PS51257">
    <property type="entry name" value="PROKAR_LIPOPROTEIN"/>
    <property type="match status" value="1"/>
</dbReference>
<reference evidence="2 3" key="1">
    <citation type="submission" date="2005-10" db="EMBL/GenBank/DDBJ databases">
        <title>Complete sequence of Geobacter metallireducens GS-15.</title>
        <authorList>
            <consortium name="US DOE Joint Genome Institute"/>
            <person name="Copeland A."/>
            <person name="Lucas S."/>
            <person name="Lapidus A."/>
            <person name="Barry K."/>
            <person name="Detter J.C."/>
            <person name="Glavina T."/>
            <person name="Hammon N."/>
            <person name="Israni S."/>
            <person name="Pitluck S."/>
            <person name="Di Bartolo G."/>
            <person name="Chain P."/>
            <person name="Schmutz J."/>
            <person name="Larimer F."/>
            <person name="Land M."/>
            <person name="Kyrpides N."/>
            <person name="Ivanova N."/>
            <person name="Richardson P."/>
        </authorList>
    </citation>
    <scope>NUCLEOTIDE SEQUENCE [LARGE SCALE GENOMIC DNA]</scope>
    <source>
        <strain evidence="3">ATCC 53774 / DSM 7210 / GS-15</strain>
    </source>
</reference>
<evidence type="ECO:0000313" key="3">
    <source>
        <dbReference type="Proteomes" id="UP000007073"/>
    </source>
</evidence>
<dbReference type="eggNOG" id="ENOG5033GFE">
    <property type="taxonomic scope" value="Bacteria"/>
</dbReference>
<dbReference type="Proteomes" id="UP000007073">
    <property type="component" value="Chromosome"/>
</dbReference>
<gene>
    <name evidence="2" type="ordered locus">Gmet_3514</name>
</gene>
<evidence type="ECO:0000313" key="2">
    <source>
        <dbReference type="EMBL" id="ABB33719.1"/>
    </source>
</evidence>
<evidence type="ECO:0000256" key="1">
    <source>
        <dbReference type="SAM" id="SignalP"/>
    </source>
</evidence>